<dbReference type="EMBL" id="CP062983">
    <property type="protein sequence ID" value="QPC81673.1"/>
    <property type="molecule type" value="Genomic_DNA"/>
</dbReference>
<feature type="domain" description="Transposase IS204/IS1001/IS1096/IS1165 DDE" evidence="1">
    <location>
        <begin position="141"/>
        <end position="252"/>
    </location>
</feature>
<name>A0A7S8IEC0_9CHLR</name>
<dbReference type="Pfam" id="PF01610">
    <property type="entry name" value="DDE_Tnp_ISL3"/>
    <property type="match status" value="1"/>
</dbReference>
<keyword evidence="4" id="KW-1185">Reference proteome</keyword>
<dbReference type="Proteomes" id="UP000594468">
    <property type="component" value="Chromosome"/>
</dbReference>
<dbReference type="Pfam" id="PF14690">
    <property type="entry name" value="Zn_ribbon_ISL3"/>
    <property type="match status" value="1"/>
</dbReference>
<dbReference type="PANTHER" id="PTHR33498:SF1">
    <property type="entry name" value="TRANSPOSASE FOR INSERTION SEQUENCE ELEMENT IS1557"/>
    <property type="match status" value="1"/>
</dbReference>
<evidence type="ECO:0000313" key="3">
    <source>
        <dbReference type="EMBL" id="QPC81673.1"/>
    </source>
</evidence>
<dbReference type="KEGG" id="pmet:G4Y79_18560"/>
<evidence type="ECO:0000259" key="1">
    <source>
        <dbReference type="Pfam" id="PF01610"/>
    </source>
</evidence>
<feature type="domain" description="Transposase IS204/IS1001/IS1096/IS1165 zinc-finger" evidence="2">
    <location>
        <begin position="24"/>
        <end position="64"/>
    </location>
</feature>
<dbReference type="NCBIfam" id="NF033550">
    <property type="entry name" value="transpos_ISL3"/>
    <property type="match status" value="1"/>
</dbReference>
<evidence type="ECO:0000259" key="2">
    <source>
        <dbReference type="Pfam" id="PF14690"/>
    </source>
</evidence>
<dbReference type="PANTHER" id="PTHR33498">
    <property type="entry name" value="TRANSPOSASE FOR INSERTION SEQUENCE ELEMENT IS1557"/>
    <property type="match status" value="1"/>
</dbReference>
<protein>
    <submittedName>
        <fullName evidence="3">ISL3 family transposase</fullName>
    </submittedName>
</protein>
<dbReference type="InterPro" id="IPR047951">
    <property type="entry name" value="Transpos_ISL3"/>
</dbReference>
<sequence>MTSVQHTPDGVHISVESQSRFGYCPSCGAKTQRIHNYYERQLLDLPLGELAVRLRIQVKRFRCMDVLCERRTFAEKLPNLTERYSRYTKRLAEIIWHVGQVVGGRPGSQFAHKLRIQVSRHSILRMLRHLYTSVTKPVRILGVDDWAKKRGQTYGTILVDLEDHRVIDLLPDREAQTLANWLHQHPTVAIVTRDRSTEYAIGITAGAPQALQVADRWHLLKNLTEMAQRALRDEWTQVRAAKTVPSAQRAPLPRAFGDETTKQLSREHRLKQYGIIQHLKHKGYGQRRIARLLGFSRGKVRSFYETDEFPERKTVSRPSQLDPYLNYLNTQMSTRKVTAKQLWQEIVEQGYPGSYGQVSKWVTGYNKQRPRVEVALSTAHLPGRDTCLRLLVA</sequence>
<evidence type="ECO:0000313" key="4">
    <source>
        <dbReference type="Proteomes" id="UP000594468"/>
    </source>
</evidence>
<organism evidence="3 4">
    <name type="scientific">Phototrophicus methaneseepsis</name>
    <dbReference type="NCBI Taxonomy" id="2710758"/>
    <lineage>
        <taxon>Bacteria</taxon>
        <taxon>Bacillati</taxon>
        <taxon>Chloroflexota</taxon>
        <taxon>Candidatus Thermofontia</taxon>
        <taxon>Phototrophicales</taxon>
        <taxon>Phototrophicaceae</taxon>
        <taxon>Phototrophicus</taxon>
    </lineage>
</organism>
<dbReference type="InterPro" id="IPR029261">
    <property type="entry name" value="Transposase_Znf"/>
</dbReference>
<accession>A0A7S8IEC0</accession>
<dbReference type="InterPro" id="IPR002560">
    <property type="entry name" value="Transposase_DDE"/>
</dbReference>
<reference evidence="3 4" key="1">
    <citation type="submission" date="2020-02" db="EMBL/GenBank/DDBJ databases">
        <authorList>
            <person name="Zheng R.K."/>
            <person name="Sun C.M."/>
        </authorList>
    </citation>
    <scope>NUCLEOTIDE SEQUENCE [LARGE SCALE GENOMIC DNA]</scope>
    <source>
        <strain evidence="4">rifampicinis</strain>
    </source>
</reference>
<gene>
    <name evidence="3" type="ORF">G4Y79_18560</name>
</gene>
<dbReference type="AlphaFoldDB" id="A0A7S8IEC0"/>
<proteinExistence type="predicted"/>